<name>A0ACB9QP60_9MYRT</name>
<dbReference type="Proteomes" id="UP001057402">
    <property type="component" value="Chromosome 6"/>
</dbReference>
<comment type="caution">
    <text evidence="1">The sequence shown here is derived from an EMBL/GenBank/DDBJ whole genome shotgun (WGS) entry which is preliminary data.</text>
</comment>
<reference evidence="2" key="1">
    <citation type="journal article" date="2023" name="Front. Plant Sci.">
        <title>Chromosomal-level genome assembly of Melastoma candidum provides insights into trichome evolution.</title>
        <authorList>
            <person name="Zhong Y."/>
            <person name="Wu W."/>
            <person name="Sun C."/>
            <person name="Zou P."/>
            <person name="Liu Y."/>
            <person name="Dai S."/>
            <person name="Zhou R."/>
        </authorList>
    </citation>
    <scope>NUCLEOTIDE SEQUENCE [LARGE SCALE GENOMIC DNA]</scope>
</reference>
<accession>A0ACB9QP60</accession>
<protein>
    <submittedName>
        <fullName evidence="1">Uncharacterized protein</fullName>
    </submittedName>
</protein>
<evidence type="ECO:0000313" key="2">
    <source>
        <dbReference type="Proteomes" id="UP001057402"/>
    </source>
</evidence>
<gene>
    <name evidence="1" type="ORF">MLD38_022999</name>
</gene>
<evidence type="ECO:0000313" key="1">
    <source>
        <dbReference type="EMBL" id="KAI4367237.1"/>
    </source>
</evidence>
<dbReference type="EMBL" id="CM042885">
    <property type="protein sequence ID" value="KAI4367237.1"/>
    <property type="molecule type" value="Genomic_DNA"/>
</dbReference>
<keyword evidence="2" id="KW-1185">Reference proteome</keyword>
<organism evidence="1 2">
    <name type="scientific">Melastoma candidum</name>
    <dbReference type="NCBI Taxonomy" id="119954"/>
    <lineage>
        <taxon>Eukaryota</taxon>
        <taxon>Viridiplantae</taxon>
        <taxon>Streptophyta</taxon>
        <taxon>Embryophyta</taxon>
        <taxon>Tracheophyta</taxon>
        <taxon>Spermatophyta</taxon>
        <taxon>Magnoliopsida</taxon>
        <taxon>eudicotyledons</taxon>
        <taxon>Gunneridae</taxon>
        <taxon>Pentapetalae</taxon>
        <taxon>rosids</taxon>
        <taxon>malvids</taxon>
        <taxon>Myrtales</taxon>
        <taxon>Melastomataceae</taxon>
        <taxon>Melastomatoideae</taxon>
        <taxon>Melastomateae</taxon>
        <taxon>Melastoma</taxon>
    </lineage>
</organism>
<proteinExistence type="predicted"/>
<sequence length="372" mass="41483">MDLPDPVVDNKGISGRRGGEREEDEVGGPVSFLPARESRAESLPGEVLPRIRRVTPAEGSSFFPQSPRTALSNFGVIIMDVEVDHYSVLGLPTGEEGAKLSEKEISKAYRAKALELHPDKRLDDPNAHANFQKLKSSYEILKDDKARKLFDDLLRVKADQQRRQLQKDAKRRRMVSDLEERERAAFETDPAVKAELEERRILKKLKEEIDRIRAMHSNKATSTSFPNVQTTVDKGTPKTDTSEVAVDMERTLKVSWEKLGPDYTAERLRTLFSVFGAVEDVVTRKTKKRGSALVVMSSKDAAASALGNVIGDLSNPLLVVPLESRDSSTAREPPSVNNNISKERLNTLVGAGYQDYEDSVMRKLQQAAARQK</sequence>